<name>A0A6N3X4J4_9SYNE</name>
<gene>
    <name evidence="2" type="ORF">TH68_03180</name>
</gene>
<protein>
    <submittedName>
        <fullName evidence="2">Uncharacterized protein</fullName>
    </submittedName>
</protein>
<evidence type="ECO:0000256" key="1">
    <source>
        <dbReference type="SAM" id="MobiDB-lite"/>
    </source>
</evidence>
<reference evidence="2 3" key="1">
    <citation type="submission" date="2015-01" db="EMBL/GenBank/DDBJ databases">
        <title>Lifestyle Evolution in Cyanobacterial Symbionts of Sponges.</title>
        <authorList>
            <person name="Burgsdorf I."/>
            <person name="Slaby B.M."/>
            <person name="Handley K.M."/>
            <person name="Haber M."/>
            <person name="Blom J."/>
            <person name="Marshall C.W."/>
            <person name="Gilbert J.A."/>
            <person name="Hentschel U."/>
            <person name="Steindler L."/>
        </authorList>
    </citation>
    <scope>NUCLEOTIDE SEQUENCE [LARGE SCALE GENOMIC DNA]</scope>
    <source>
        <strain evidence="2">142</strain>
    </source>
</reference>
<proteinExistence type="predicted"/>
<evidence type="ECO:0000313" key="2">
    <source>
        <dbReference type="EMBL" id="KKZ14921.1"/>
    </source>
</evidence>
<organism evidence="2 3">
    <name type="scientific">Candidatus Synechococcus spongiarum 142</name>
    <dbReference type="NCBI Taxonomy" id="1608213"/>
    <lineage>
        <taxon>Bacteria</taxon>
        <taxon>Bacillati</taxon>
        <taxon>Cyanobacteriota</taxon>
        <taxon>Cyanophyceae</taxon>
        <taxon>Synechococcales</taxon>
        <taxon>Synechococcaceae</taxon>
        <taxon>Synechococcus</taxon>
    </lineage>
</organism>
<sequence length="71" mass="8010">MNRNLLAPFLEMLSNIWMAGKTRARRSHAQPGQDFGTAETGSGGREQKKCATRDFHETRFSNRTHPPPPQS</sequence>
<dbReference type="EMBL" id="JXUO01000101">
    <property type="protein sequence ID" value="KKZ14921.1"/>
    <property type="molecule type" value="Genomic_DNA"/>
</dbReference>
<dbReference type="AlphaFoldDB" id="A0A6N3X4J4"/>
<feature type="region of interest" description="Disordered" evidence="1">
    <location>
        <begin position="21"/>
        <end position="71"/>
    </location>
</feature>
<feature type="compositionally biased region" description="Basic and acidic residues" evidence="1">
    <location>
        <begin position="45"/>
        <end position="60"/>
    </location>
</feature>
<accession>A0A6N3X4J4</accession>
<comment type="caution">
    <text evidence="2">The sequence shown here is derived from an EMBL/GenBank/DDBJ whole genome shotgun (WGS) entry which is preliminary data.</text>
</comment>
<dbReference type="Proteomes" id="UP000035054">
    <property type="component" value="Unassembled WGS sequence"/>
</dbReference>
<evidence type="ECO:0000313" key="3">
    <source>
        <dbReference type="Proteomes" id="UP000035054"/>
    </source>
</evidence>